<comment type="function">
    <text evidence="6">Component of the Mediator complex, a coactivator involved in the regulated transcription of nearly all RNA polymerase II-dependent genes. Mediator functions as a bridge to convey information from gene-specific regulatory proteins to the basal RNA polymerase II transcription machinery.</text>
</comment>
<feature type="compositionally biased region" description="Polar residues" evidence="8">
    <location>
        <begin position="11"/>
        <end position="31"/>
    </location>
</feature>
<evidence type="ECO:0000256" key="6">
    <source>
        <dbReference type="RuleBase" id="RU364060"/>
    </source>
</evidence>
<keyword evidence="4 6" id="KW-0804">Transcription</keyword>
<keyword evidence="7" id="KW-0175">Coiled coil</keyword>
<evidence type="ECO:0000256" key="3">
    <source>
        <dbReference type="ARBA" id="ARBA00023015"/>
    </source>
</evidence>
<protein>
    <recommendedName>
        <fullName evidence="6">Mediator of RNA polymerase II transcription subunit 7</fullName>
    </recommendedName>
</protein>
<gene>
    <name evidence="9" type="ORF">ACHAWO_001079</name>
</gene>
<evidence type="ECO:0000256" key="7">
    <source>
        <dbReference type="SAM" id="Coils"/>
    </source>
</evidence>
<dbReference type="Pfam" id="PF05983">
    <property type="entry name" value="Med7"/>
    <property type="match status" value="1"/>
</dbReference>
<dbReference type="EMBL" id="JALLPJ020000591">
    <property type="protein sequence ID" value="KAL3787930.1"/>
    <property type="molecule type" value="Genomic_DNA"/>
</dbReference>
<dbReference type="PANTHER" id="PTHR21428:SF11">
    <property type="entry name" value="MEDIATOR OF RNA POLYMERASE II TRANSCRIPTION SUBUNIT 7"/>
    <property type="match status" value="1"/>
</dbReference>
<dbReference type="InterPro" id="IPR044888">
    <property type="entry name" value="Mediatior_Med7_sf"/>
</dbReference>
<sequence>MADEAAATAKDPSTSTPKTTNAAPELSQNVSAPEEGEEDMLLVSEFPPPPAYYGLASRNTPAHLRLTPPEIPLRSFRVAAKKVLRERKRMREESERIRLAACADGSSTTDTTKIDDTKEDDDDSIDPDDPNEPVVAVFGEIVEDPTLTVEQQCDDPNVVRENVKRLNQEVLKGFLKLVRVLVNDPNESKKLRDELSHNLFLMIQECYKFREHQAREILINTLEQQLEQREEGLKLLKKEIGDAECALEKLKESLILGSDA</sequence>
<dbReference type="InterPro" id="IPR009244">
    <property type="entry name" value="Mediatior_Med7"/>
</dbReference>
<evidence type="ECO:0000313" key="9">
    <source>
        <dbReference type="EMBL" id="KAL3787930.1"/>
    </source>
</evidence>
<evidence type="ECO:0000256" key="5">
    <source>
        <dbReference type="ARBA" id="ARBA00023242"/>
    </source>
</evidence>
<name>A0ABD3PIC6_9STRA</name>
<accession>A0ABD3PIC6</accession>
<dbReference type="Gene3D" id="6.10.140.200">
    <property type="match status" value="1"/>
</dbReference>
<evidence type="ECO:0000256" key="2">
    <source>
        <dbReference type="ARBA" id="ARBA00009994"/>
    </source>
</evidence>
<comment type="caution">
    <text evidence="9">The sequence shown here is derived from an EMBL/GenBank/DDBJ whole genome shotgun (WGS) entry which is preliminary data.</text>
</comment>
<evidence type="ECO:0000256" key="4">
    <source>
        <dbReference type="ARBA" id="ARBA00023163"/>
    </source>
</evidence>
<evidence type="ECO:0000256" key="1">
    <source>
        <dbReference type="ARBA" id="ARBA00004123"/>
    </source>
</evidence>
<dbReference type="AlphaFoldDB" id="A0ABD3PIC6"/>
<keyword evidence="3 6" id="KW-0805">Transcription regulation</keyword>
<feature type="region of interest" description="Disordered" evidence="8">
    <location>
        <begin position="94"/>
        <end position="131"/>
    </location>
</feature>
<feature type="coiled-coil region" evidence="7">
    <location>
        <begin position="219"/>
        <end position="253"/>
    </location>
</feature>
<evidence type="ECO:0000256" key="8">
    <source>
        <dbReference type="SAM" id="MobiDB-lite"/>
    </source>
</evidence>
<comment type="subcellular location">
    <subcellularLocation>
        <location evidence="1 6">Nucleus</location>
    </subcellularLocation>
</comment>
<dbReference type="PANTHER" id="PTHR21428">
    <property type="entry name" value="MEDIATOR OF RNA POLYMERASE II TRANSCRIPTION SUBUNIT 7"/>
    <property type="match status" value="1"/>
</dbReference>
<dbReference type="SUPFAM" id="SSF140718">
    <property type="entry name" value="Mediator hinge subcomplex-like"/>
    <property type="match status" value="1"/>
</dbReference>
<reference evidence="9 10" key="1">
    <citation type="submission" date="2024-10" db="EMBL/GenBank/DDBJ databases">
        <title>Updated reference genomes for cyclostephanoid diatoms.</title>
        <authorList>
            <person name="Roberts W.R."/>
            <person name="Alverson A.J."/>
        </authorList>
    </citation>
    <scope>NUCLEOTIDE SEQUENCE [LARGE SCALE GENOMIC DNA]</scope>
    <source>
        <strain evidence="9 10">AJA010-31</strain>
    </source>
</reference>
<feature type="region of interest" description="Disordered" evidence="8">
    <location>
        <begin position="1"/>
        <end position="45"/>
    </location>
</feature>
<keyword evidence="6" id="KW-0010">Activator</keyword>
<keyword evidence="5 6" id="KW-0539">Nucleus</keyword>
<organism evidence="9 10">
    <name type="scientific">Cyclotella atomus</name>
    <dbReference type="NCBI Taxonomy" id="382360"/>
    <lineage>
        <taxon>Eukaryota</taxon>
        <taxon>Sar</taxon>
        <taxon>Stramenopiles</taxon>
        <taxon>Ochrophyta</taxon>
        <taxon>Bacillariophyta</taxon>
        <taxon>Coscinodiscophyceae</taxon>
        <taxon>Thalassiosirophycidae</taxon>
        <taxon>Stephanodiscales</taxon>
        <taxon>Stephanodiscaceae</taxon>
        <taxon>Cyclotella</taxon>
    </lineage>
</organism>
<dbReference type="GO" id="GO:0005634">
    <property type="term" value="C:nucleus"/>
    <property type="evidence" value="ECO:0007669"/>
    <property type="project" value="UniProtKB-SubCell"/>
</dbReference>
<dbReference type="InterPro" id="IPR037212">
    <property type="entry name" value="Med7/Med21-like"/>
</dbReference>
<keyword evidence="10" id="KW-1185">Reference proteome</keyword>
<comment type="subunit">
    <text evidence="6">Component of the Mediator complex.</text>
</comment>
<comment type="similarity">
    <text evidence="2 6">Belongs to the Mediator complex subunit 7 family.</text>
</comment>
<proteinExistence type="inferred from homology"/>
<dbReference type="Proteomes" id="UP001530400">
    <property type="component" value="Unassembled WGS sequence"/>
</dbReference>
<feature type="compositionally biased region" description="Acidic residues" evidence="8">
    <location>
        <begin position="117"/>
        <end position="131"/>
    </location>
</feature>
<evidence type="ECO:0000313" key="10">
    <source>
        <dbReference type="Proteomes" id="UP001530400"/>
    </source>
</evidence>